<dbReference type="InterPro" id="IPR026841">
    <property type="entry name" value="Aur1/Ipt1"/>
</dbReference>
<feature type="transmembrane region" description="Helical" evidence="1">
    <location>
        <begin position="185"/>
        <end position="203"/>
    </location>
</feature>
<evidence type="ECO:0000313" key="3">
    <source>
        <dbReference type="EMBL" id="MBK5897513.1"/>
    </source>
</evidence>
<feature type="domain" description="Inositolphosphotransferase Aur1/Ipt1" evidence="2">
    <location>
        <begin position="55"/>
        <end position="200"/>
    </location>
</feature>
<evidence type="ECO:0000313" key="4">
    <source>
        <dbReference type="Proteomes" id="UP000604730"/>
    </source>
</evidence>
<dbReference type="EMBL" id="JAEPRJ010000001">
    <property type="protein sequence ID" value="MBK5897513.1"/>
    <property type="molecule type" value="Genomic_DNA"/>
</dbReference>
<dbReference type="Pfam" id="PF14378">
    <property type="entry name" value="PAP2_3"/>
    <property type="match status" value="1"/>
</dbReference>
<dbReference type="Gene3D" id="1.20.144.10">
    <property type="entry name" value="Phosphatidic acid phosphatase type 2/haloperoxidase"/>
    <property type="match status" value="1"/>
</dbReference>
<feature type="transmembrane region" description="Helical" evidence="1">
    <location>
        <begin position="162"/>
        <end position="179"/>
    </location>
</feature>
<keyword evidence="1" id="KW-0812">Transmembrane</keyword>
<keyword evidence="1" id="KW-0472">Membrane</keyword>
<dbReference type="Proteomes" id="UP000604730">
    <property type="component" value="Unassembled WGS sequence"/>
</dbReference>
<reference evidence="3 4" key="1">
    <citation type="submission" date="2021-01" db="EMBL/GenBank/DDBJ databases">
        <title>Isolation and description of Catonella massiliensis sp. nov., a novel Catonella species, isolated from a stable periodontitis subject.</title>
        <authorList>
            <person name="Antezack A."/>
            <person name="Boxberger M."/>
            <person name="La Scola B."/>
            <person name="Monnet-Corti V."/>
        </authorList>
    </citation>
    <scope>NUCLEOTIDE SEQUENCE [LARGE SCALE GENOMIC DNA]</scope>
    <source>
        <strain evidence="3 4">Marseille-Q4567</strain>
    </source>
</reference>
<gene>
    <name evidence="3" type="ORF">JJN12_06940</name>
</gene>
<proteinExistence type="predicted"/>
<sequence length="225" mass="26073">MREKSAEVLFIPKFMLIPLFISITWNSITYFGSRLLTTNWHHINAEISLDSIIPLVPWTVSIYLSCYIYWLANYILGVRQSREEAFRFISADFFAKTICLLCFLIIPTTNIRPQLGSEGFWNKIMIWLYNTDAADNLFPSIHCLTSWFCYIAVRENKRIPKPYVMFSLFFAICICISTLTTKQHVIVDVIGGVGIAEGSYFVVKYGFTGLYTRLITKINRKLKLE</sequence>
<organism evidence="3 4">
    <name type="scientific">Catonella massiliensis</name>
    <dbReference type="NCBI Taxonomy" id="2799636"/>
    <lineage>
        <taxon>Bacteria</taxon>
        <taxon>Bacillati</taxon>
        <taxon>Bacillota</taxon>
        <taxon>Clostridia</taxon>
        <taxon>Lachnospirales</taxon>
        <taxon>Lachnospiraceae</taxon>
        <taxon>Catonella</taxon>
    </lineage>
</organism>
<keyword evidence="4" id="KW-1185">Reference proteome</keyword>
<dbReference type="RefSeq" id="WP_208428990.1">
    <property type="nucleotide sequence ID" value="NZ_JAEPRJ010000001.1"/>
</dbReference>
<keyword evidence="1" id="KW-1133">Transmembrane helix</keyword>
<evidence type="ECO:0000259" key="2">
    <source>
        <dbReference type="Pfam" id="PF14378"/>
    </source>
</evidence>
<comment type="caution">
    <text evidence="3">The sequence shown here is derived from an EMBL/GenBank/DDBJ whole genome shotgun (WGS) entry which is preliminary data.</text>
</comment>
<protein>
    <submittedName>
        <fullName evidence="3">Phosphatase PAP2 family protein</fullName>
    </submittedName>
</protein>
<feature type="transmembrane region" description="Helical" evidence="1">
    <location>
        <begin position="12"/>
        <end position="32"/>
    </location>
</feature>
<feature type="transmembrane region" description="Helical" evidence="1">
    <location>
        <begin position="52"/>
        <end position="76"/>
    </location>
</feature>
<accession>A0ABS1J027</accession>
<name>A0ABS1J027_9FIRM</name>
<evidence type="ECO:0000256" key="1">
    <source>
        <dbReference type="SAM" id="Phobius"/>
    </source>
</evidence>